<protein>
    <submittedName>
        <fullName evidence="7">Nestin</fullName>
    </submittedName>
</protein>
<feature type="compositionally biased region" description="Acidic residues" evidence="5">
    <location>
        <begin position="1279"/>
        <end position="1289"/>
    </location>
</feature>
<feature type="region of interest" description="Disordered" evidence="5">
    <location>
        <begin position="1448"/>
        <end position="1571"/>
    </location>
</feature>
<feature type="compositionally biased region" description="Basic and acidic residues" evidence="5">
    <location>
        <begin position="837"/>
        <end position="877"/>
    </location>
</feature>
<dbReference type="FunFam" id="1.20.5.170:FF:000081">
    <property type="entry name" value="Nestin"/>
    <property type="match status" value="1"/>
</dbReference>
<feature type="compositionally biased region" description="Basic and acidic residues" evidence="5">
    <location>
        <begin position="1162"/>
        <end position="1171"/>
    </location>
</feature>
<feature type="domain" description="IF rod" evidence="6">
    <location>
        <begin position="16"/>
        <end position="323"/>
    </location>
</feature>
<dbReference type="Pfam" id="PF00038">
    <property type="entry name" value="Filament"/>
    <property type="match status" value="1"/>
</dbReference>
<evidence type="ECO:0000313" key="8">
    <source>
        <dbReference type="Proteomes" id="UP000694412"/>
    </source>
</evidence>
<dbReference type="InterPro" id="IPR039008">
    <property type="entry name" value="IF_rod_dom"/>
</dbReference>
<feature type="compositionally biased region" description="Basic and acidic residues" evidence="5">
    <location>
        <begin position="1520"/>
        <end position="1529"/>
    </location>
</feature>
<dbReference type="PROSITE" id="PS51842">
    <property type="entry name" value="IF_ROD_2"/>
    <property type="match status" value="1"/>
</dbReference>
<evidence type="ECO:0000256" key="5">
    <source>
        <dbReference type="SAM" id="MobiDB-lite"/>
    </source>
</evidence>
<dbReference type="KEGG" id="cjo:107324439"/>
<reference evidence="7" key="3">
    <citation type="submission" date="2025-09" db="UniProtKB">
        <authorList>
            <consortium name="Ensembl"/>
        </authorList>
    </citation>
    <scope>IDENTIFICATION</scope>
</reference>
<dbReference type="GO" id="GO:0031730">
    <property type="term" value="F:CCR5 chemokine receptor binding"/>
    <property type="evidence" value="ECO:0007669"/>
    <property type="project" value="TreeGrafter"/>
</dbReference>
<feature type="compositionally biased region" description="Basic and acidic residues" evidence="5">
    <location>
        <begin position="746"/>
        <end position="766"/>
    </location>
</feature>
<feature type="compositionally biased region" description="Basic and acidic residues" evidence="5">
    <location>
        <begin position="884"/>
        <end position="918"/>
    </location>
</feature>
<dbReference type="PANTHER" id="PTHR47051">
    <property type="entry name" value="NESTIN"/>
    <property type="match status" value="1"/>
</dbReference>
<feature type="coiled-coil region" evidence="4">
    <location>
        <begin position="20"/>
        <end position="169"/>
    </location>
</feature>
<feature type="compositionally biased region" description="Polar residues" evidence="5">
    <location>
        <begin position="1547"/>
        <end position="1557"/>
    </location>
</feature>
<feature type="compositionally biased region" description="Basic and acidic residues" evidence="5">
    <location>
        <begin position="802"/>
        <end position="829"/>
    </location>
</feature>
<evidence type="ECO:0000313" key="7">
    <source>
        <dbReference type="Ensembl" id="ENSCJPP00005017098.1"/>
    </source>
</evidence>
<dbReference type="GO" id="GO:0019215">
    <property type="term" value="F:intermediate filament binding"/>
    <property type="evidence" value="ECO:0007669"/>
    <property type="project" value="InterPro"/>
</dbReference>
<dbReference type="GO" id="GO:0030844">
    <property type="term" value="P:positive regulation of intermediate filament depolymerization"/>
    <property type="evidence" value="ECO:0007669"/>
    <property type="project" value="TreeGrafter"/>
</dbReference>
<dbReference type="InterPro" id="IPR018039">
    <property type="entry name" value="IF_conserved"/>
</dbReference>
<feature type="compositionally biased region" description="Basic and acidic residues" evidence="5">
    <location>
        <begin position="940"/>
        <end position="989"/>
    </location>
</feature>
<dbReference type="Ensembl" id="ENSCJPT00005023891.1">
    <property type="protein sequence ID" value="ENSCJPP00005017098.1"/>
    <property type="gene ID" value="ENSCJPG00005013993.1"/>
</dbReference>
<feature type="region of interest" description="Disordered" evidence="5">
    <location>
        <begin position="1614"/>
        <end position="1725"/>
    </location>
</feature>
<dbReference type="OrthoDB" id="8886319at2759"/>
<proteinExistence type="inferred from homology"/>
<reference evidence="7" key="2">
    <citation type="submission" date="2025-08" db="UniProtKB">
        <authorList>
            <consortium name="Ensembl"/>
        </authorList>
    </citation>
    <scope>IDENTIFICATION</scope>
</reference>
<feature type="region of interest" description="Disordered" evidence="5">
    <location>
        <begin position="410"/>
        <end position="440"/>
    </location>
</feature>
<feature type="compositionally biased region" description="Acidic residues" evidence="5">
    <location>
        <begin position="1619"/>
        <end position="1633"/>
    </location>
</feature>
<evidence type="ECO:0000256" key="3">
    <source>
        <dbReference type="RuleBase" id="RU000685"/>
    </source>
</evidence>
<feature type="compositionally biased region" description="Polar residues" evidence="5">
    <location>
        <begin position="509"/>
        <end position="518"/>
    </location>
</feature>
<feature type="region of interest" description="Disordered" evidence="5">
    <location>
        <begin position="457"/>
        <end position="607"/>
    </location>
</feature>
<accession>A0A8C2YCV9</accession>
<comment type="similarity">
    <text evidence="3">Belongs to the intermediate filament family.</text>
</comment>
<keyword evidence="8" id="KW-1185">Reference proteome</keyword>
<dbReference type="SMART" id="SM01391">
    <property type="entry name" value="Filament"/>
    <property type="match status" value="1"/>
</dbReference>
<feature type="compositionally biased region" description="Basic and acidic residues" evidence="5">
    <location>
        <begin position="775"/>
        <end position="795"/>
    </location>
</feature>
<feature type="compositionally biased region" description="Polar residues" evidence="5">
    <location>
        <begin position="1238"/>
        <end position="1249"/>
    </location>
</feature>
<feature type="region of interest" description="Disordered" evidence="5">
    <location>
        <begin position="1353"/>
        <end position="1414"/>
    </location>
</feature>
<feature type="compositionally biased region" description="Polar residues" evidence="5">
    <location>
        <begin position="1189"/>
        <end position="1198"/>
    </location>
</feature>
<dbReference type="Gene3D" id="1.20.5.1160">
    <property type="entry name" value="Vasodilator-stimulated phosphoprotein"/>
    <property type="match status" value="1"/>
</dbReference>
<dbReference type="GO" id="GO:0005882">
    <property type="term" value="C:intermediate filament"/>
    <property type="evidence" value="ECO:0007669"/>
    <property type="project" value="UniProtKB-KW"/>
</dbReference>
<feature type="compositionally biased region" description="Basic and acidic residues" evidence="5">
    <location>
        <begin position="1011"/>
        <end position="1121"/>
    </location>
</feature>
<dbReference type="Proteomes" id="UP000694412">
    <property type="component" value="Chromosome 25"/>
</dbReference>
<dbReference type="Gene3D" id="1.20.5.170">
    <property type="match status" value="1"/>
</dbReference>
<gene>
    <name evidence="7" type="primary">NES</name>
</gene>
<feature type="compositionally biased region" description="Acidic residues" evidence="5">
    <location>
        <begin position="1314"/>
        <end position="1330"/>
    </location>
</feature>
<dbReference type="GeneTree" id="ENSGT00940000167106"/>
<keyword evidence="1 3" id="KW-0403">Intermediate filament</keyword>
<evidence type="ECO:0000256" key="1">
    <source>
        <dbReference type="ARBA" id="ARBA00022754"/>
    </source>
</evidence>
<name>A0A8C2YCV9_COTJA</name>
<feature type="compositionally biased region" description="Low complexity" evidence="5">
    <location>
        <begin position="676"/>
        <end position="691"/>
    </location>
</feature>
<dbReference type="SUPFAM" id="SSF64593">
    <property type="entry name" value="Intermediate filament protein, coiled coil region"/>
    <property type="match status" value="2"/>
</dbReference>
<feature type="region of interest" description="Disordered" evidence="5">
    <location>
        <begin position="623"/>
        <end position="1335"/>
    </location>
</feature>
<dbReference type="GeneID" id="107324439"/>
<feature type="compositionally biased region" description="Acidic residues" evidence="5">
    <location>
        <begin position="1368"/>
        <end position="1383"/>
    </location>
</feature>
<feature type="compositionally biased region" description="Low complexity" evidence="5">
    <location>
        <begin position="1634"/>
        <end position="1646"/>
    </location>
</feature>
<keyword evidence="2 4" id="KW-0175">Coiled coil</keyword>
<feature type="compositionally biased region" description="Acidic residues" evidence="5">
    <location>
        <begin position="1122"/>
        <end position="1133"/>
    </location>
</feature>
<feature type="compositionally biased region" description="Basic and acidic residues" evidence="5">
    <location>
        <begin position="598"/>
        <end position="607"/>
    </location>
</feature>
<feature type="compositionally biased region" description="Polar residues" evidence="5">
    <location>
        <begin position="1299"/>
        <end position="1309"/>
    </location>
</feature>
<evidence type="ECO:0000256" key="4">
    <source>
        <dbReference type="SAM" id="Coils"/>
    </source>
</evidence>
<sequence length="1725" mass="192959">MLSTEGFVGARALGEESLQMWDLNKRLEAYLARVKFLEEENEGLRAEIQSTKENPAGDPRRARYEEELRSLRDALHRAFTEKCAAELARDNLYEEVQHVKSRCQKEQAAREEAKRQLTSSKKELEEERRAQIWLKERAVQLEKEVETLLEVHEEEKAGLDQELASFSQSLEGFRCAPVAFQPVEVEDYSKRLSEIWRGAVETYKAEVSQLERALGQAKENLWQVAEDNQQNQLQLRHLEKELVGLKVRKEMLEESLGQQWQEQHGEAEKFQLTIEALEQEKQNLQVQIAQVLEDRQQLMHLKMSLSLEVATYRTLLEAESTRLQMPPGEFKLANSLRDVKLEASSSKHRASLAAFPRPEGVAQLCRTPSDALKALTPKSKSSSSQEFKKVSSVLKAPRSWELAASSHAVPVLSPETGSGGAESPAHECGAVKESPMQNPLSPDQLVSHALQDALKEMQDDAEAKEVPTLGATQSTRGGDIEDPLEAAKTQGVGAEGETTSPPELCLCSNVPTLLSATQSDAESQEETWEEERSKEEEMLNPLSSMESQEPGGEPWGGDTRGSMLEVGKEDVEATSMENKEQRELCSPSIEDEECEFPDQERETQEEGSLHMEIEAVCAIPVGSHPVLPTGTQLQEDFVEGEQESEHQETSLCELGADAGEEREQEVCLELKVSSIEGAVPAAESSSGAGEDSTGRESTGSARDDEGEEEDKGREALEGEDPQTGEALGAKELRQESMGLEEAEGMWEEHVDLQEEHRDPQEGHGDLQEENEDLWEEHRDLQEEHGDTQEEHRDLQEEPGDLQEEHGDLQVEHGDLQMEHRDTQEHGDTQEEHEDLWEEQRDLQEEHMDLQVEHGDTQEEHRDTQEHGDTQEEHRDLQEEYGDLQVEHRDPQEEYRDLQEEHRDTQEEHRDLQEEHGDLQVEYGDLQVEHGDLQEEPGETQNEHGDLQEEHGDLQVEHRDPQEEYRDLQEEHGETQDEHGDLQEEYRDLQEEQGDLQDEHREPQEELGDLQEEYRDLQEEHGVLQEEQRDLQEEHGDLQDEHREPQEELGDRQVEHGDPQEEYRDLQEDQRDLQIEHGDLQEEHGDLQKEHGDTQEEHVDLWEEHGVLKEEHGDLNEDHGDLQEESGDPQEEPGEPWVQHGEQGSAEDGLEQDMVLQPGEGAWGREDNDISEKQQAQGWEGTEEDKEETGVNTITSQEPAQVDDNPPAEAAENEEGDVMSPTATEGTQEGEDEGDAGSEVQSQHQSQDTAGQEVDVAPGQKEIRYGDTGEAPGDPQDPVEVLEEQDEELSLEPIELERGSPNTAVMQQDPGNGAENDEPMEEDIQSEDTQLEEPKPCRMEMEDTLNSTPLCAYSGEVLESDPNPPSSGGDEETAPEMAQEEEEELRGSDEAAVHAVPESCKESGMELNPEPECTEEEEGYFIVSAPNQEGSSMEEAENSEEFEEIKVETAEDRKDELTVPGGASPVPEDEEHLEPFVGEAEDVKMPMGEFEMPKEEDEEDAGGFAAELEEGLAVPMAEGLSEEHADKTTLSDEGLGEEDVQDGDNPPATETSNTDPSNTDPPPGTMLEHGAGIEVAEYLPDVPTQLPVDMVKDSDILEIVEQALEFNQELVLGAKLAKDEEGDGDTQPLQEEEGGSSPTSSSDEQPTVQEAIAEPEHTKNGEQNGLHRQASLEDLAEFTEEGLNGITHPSEAPSAHSLPSKHSGAEPVPSLSPLHPEQEPWSSGEE</sequence>
<dbReference type="Gene3D" id="1.10.287.1490">
    <property type="match status" value="1"/>
</dbReference>
<dbReference type="PROSITE" id="PS00226">
    <property type="entry name" value="IF_ROD_1"/>
    <property type="match status" value="1"/>
</dbReference>
<dbReference type="CTD" id="10763"/>
<evidence type="ECO:0000259" key="6">
    <source>
        <dbReference type="PROSITE" id="PS51842"/>
    </source>
</evidence>
<dbReference type="PANTHER" id="PTHR47051:SF1">
    <property type="entry name" value="NESTIN"/>
    <property type="match status" value="1"/>
</dbReference>
<dbReference type="RefSeq" id="XP_015739949.1">
    <property type="nucleotide sequence ID" value="XM_015884463.2"/>
</dbReference>
<reference evidence="7" key="1">
    <citation type="submission" date="2015-11" db="EMBL/GenBank/DDBJ databases">
        <authorList>
            <consortium name="International Coturnix japonica Genome Analysis Consortium"/>
            <person name="Warren W."/>
            <person name="Burt D.W."/>
            <person name="Antin P.B."/>
            <person name="Lanford R."/>
            <person name="Gros J."/>
            <person name="Wilson R.K."/>
        </authorList>
    </citation>
    <scope>NUCLEOTIDE SEQUENCE [LARGE SCALE GENOMIC DNA]</scope>
</reference>
<organism evidence="7 8">
    <name type="scientific">Coturnix japonica</name>
    <name type="common">Japanese quail</name>
    <name type="synonym">Coturnix coturnix japonica</name>
    <dbReference type="NCBI Taxonomy" id="93934"/>
    <lineage>
        <taxon>Eukaryota</taxon>
        <taxon>Metazoa</taxon>
        <taxon>Chordata</taxon>
        <taxon>Craniata</taxon>
        <taxon>Vertebrata</taxon>
        <taxon>Euteleostomi</taxon>
        <taxon>Archelosauria</taxon>
        <taxon>Archosauria</taxon>
        <taxon>Dinosauria</taxon>
        <taxon>Saurischia</taxon>
        <taxon>Theropoda</taxon>
        <taxon>Coelurosauria</taxon>
        <taxon>Aves</taxon>
        <taxon>Neognathae</taxon>
        <taxon>Galloanserae</taxon>
        <taxon>Galliformes</taxon>
        <taxon>Phasianidae</taxon>
        <taxon>Perdicinae</taxon>
        <taxon>Coturnix</taxon>
    </lineage>
</organism>
<dbReference type="InterPro" id="IPR031211">
    <property type="entry name" value="Nestin"/>
</dbReference>
<feature type="compositionally biased region" description="Basic and acidic residues" evidence="5">
    <location>
        <begin position="566"/>
        <end position="583"/>
    </location>
</feature>
<evidence type="ECO:0000256" key="2">
    <source>
        <dbReference type="ARBA" id="ARBA00023054"/>
    </source>
</evidence>
<feature type="coiled-coil region" evidence="4">
    <location>
        <begin position="200"/>
        <end position="301"/>
    </location>
</feature>